<organism evidence="1 2">
    <name type="scientific">Mycena metata</name>
    <dbReference type="NCBI Taxonomy" id="1033252"/>
    <lineage>
        <taxon>Eukaryota</taxon>
        <taxon>Fungi</taxon>
        <taxon>Dikarya</taxon>
        <taxon>Basidiomycota</taxon>
        <taxon>Agaricomycotina</taxon>
        <taxon>Agaricomycetes</taxon>
        <taxon>Agaricomycetidae</taxon>
        <taxon>Agaricales</taxon>
        <taxon>Marasmiineae</taxon>
        <taxon>Mycenaceae</taxon>
        <taxon>Mycena</taxon>
    </lineage>
</organism>
<accession>A0AAD7HGW7</accession>
<dbReference type="AlphaFoldDB" id="A0AAD7HGW7"/>
<evidence type="ECO:0008006" key="3">
    <source>
        <dbReference type="Google" id="ProtNLM"/>
    </source>
</evidence>
<name>A0AAD7HGW7_9AGAR</name>
<protein>
    <recommendedName>
        <fullName evidence="3">HAT C-terminal dimerisation domain-containing protein</fullName>
    </recommendedName>
</protein>
<sequence>MGSDFCSAPVTSVDAERSFSVGRRKLGFMQHNTAEQTFRSSMAVGSCGSWDGTPLFPDLNPAIKILEQAMERGRNDGD</sequence>
<keyword evidence="2" id="KW-1185">Reference proteome</keyword>
<comment type="caution">
    <text evidence="1">The sequence shown here is derived from an EMBL/GenBank/DDBJ whole genome shotgun (WGS) entry which is preliminary data.</text>
</comment>
<proteinExistence type="predicted"/>
<gene>
    <name evidence="1" type="ORF">B0H16DRAFT_1336013</name>
</gene>
<evidence type="ECO:0000313" key="2">
    <source>
        <dbReference type="Proteomes" id="UP001215598"/>
    </source>
</evidence>
<evidence type="ECO:0000313" key="1">
    <source>
        <dbReference type="EMBL" id="KAJ7720510.1"/>
    </source>
</evidence>
<dbReference type="Proteomes" id="UP001215598">
    <property type="component" value="Unassembled WGS sequence"/>
</dbReference>
<dbReference type="EMBL" id="JARKIB010000239">
    <property type="protein sequence ID" value="KAJ7720510.1"/>
    <property type="molecule type" value="Genomic_DNA"/>
</dbReference>
<reference evidence="1" key="1">
    <citation type="submission" date="2023-03" db="EMBL/GenBank/DDBJ databases">
        <title>Massive genome expansion in bonnet fungi (Mycena s.s.) driven by repeated elements and novel gene families across ecological guilds.</title>
        <authorList>
            <consortium name="Lawrence Berkeley National Laboratory"/>
            <person name="Harder C.B."/>
            <person name="Miyauchi S."/>
            <person name="Viragh M."/>
            <person name="Kuo A."/>
            <person name="Thoen E."/>
            <person name="Andreopoulos B."/>
            <person name="Lu D."/>
            <person name="Skrede I."/>
            <person name="Drula E."/>
            <person name="Henrissat B."/>
            <person name="Morin E."/>
            <person name="Kohler A."/>
            <person name="Barry K."/>
            <person name="LaButti K."/>
            <person name="Morin E."/>
            <person name="Salamov A."/>
            <person name="Lipzen A."/>
            <person name="Mereny Z."/>
            <person name="Hegedus B."/>
            <person name="Baldrian P."/>
            <person name="Stursova M."/>
            <person name="Weitz H."/>
            <person name="Taylor A."/>
            <person name="Grigoriev I.V."/>
            <person name="Nagy L.G."/>
            <person name="Martin F."/>
            <person name="Kauserud H."/>
        </authorList>
    </citation>
    <scope>NUCLEOTIDE SEQUENCE</scope>
    <source>
        <strain evidence="1">CBHHK182m</strain>
    </source>
</reference>